<comment type="cofactor">
    <cofactor evidence="1">
        <name>Zn(2+)</name>
        <dbReference type="ChEBI" id="CHEBI:29105"/>
    </cofactor>
</comment>
<dbReference type="PROSITE" id="PS00143">
    <property type="entry name" value="INSULINASE"/>
    <property type="match status" value="1"/>
</dbReference>
<evidence type="ECO:0000256" key="1">
    <source>
        <dbReference type="ARBA" id="ARBA00001947"/>
    </source>
</evidence>
<dbReference type="GO" id="GO:0004222">
    <property type="term" value="F:metalloendopeptidase activity"/>
    <property type="evidence" value="ECO:0007669"/>
    <property type="project" value="InterPro"/>
</dbReference>
<name>A0A1W6ZMH3_9HYPH</name>
<dbReference type="KEGG" id="psin:CAK95_05505"/>
<dbReference type="SUPFAM" id="SSF63411">
    <property type="entry name" value="LuxS/MPP-like metallohydrolase"/>
    <property type="match status" value="2"/>
</dbReference>
<dbReference type="OrthoDB" id="9811314at2"/>
<dbReference type="InterPro" id="IPR050361">
    <property type="entry name" value="MPP/UQCRC_Complex"/>
</dbReference>
<dbReference type="InterPro" id="IPR001431">
    <property type="entry name" value="Pept_M16_Zn_BS"/>
</dbReference>
<dbReference type="PANTHER" id="PTHR11851:SF49">
    <property type="entry name" value="MITOCHONDRIAL-PROCESSING PEPTIDASE SUBUNIT ALPHA"/>
    <property type="match status" value="1"/>
</dbReference>
<dbReference type="InterPro" id="IPR011249">
    <property type="entry name" value="Metalloenz_LuxS/M16"/>
</dbReference>
<dbReference type="Pfam" id="PF00675">
    <property type="entry name" value="Peptidase_M16"/>
    <property type="match status" value="1"/>
</dbReference>
<dbReference type="Gene3D" id="3.30.830.10">
    <property type="entry name" value="Metalloenzyme, LuxS/M16 peptidase-like"/>
    <property type="match status" value="2"/>
</dbReference>
<gene>
    <name evidence="5" type="ORF">CAK95_05505</name>
</gene>
<dbReference type="GO" id="GO:0046872">
    <property type="term" value="F:metal ion binding"/>
    <property type="evidence" value="ECO:0007669"/>
    <property type="project" value="InterPro"/>
</dbReference>
<dbReference type="FunFam" id="3.30.830.10:FF:000008">
    <property type="entry name" value="Mitochondrial-processing peptidase subunit beta"/>
    <property type="match status" value="1"/>
</dbReference>
<dbReference type="GO" id="GO:0006508">
    <property type="term" value="P:proteolysis"/>
    <property type="evidence" value="ECO:0007669"/>
    <property type="project" value="InterPro"/>
</dbReference>
<evidence type="ECO:0000256" key="4">
    <source>
        <dbReference type="RuleBase" id="RU004447"/>
    </source>
</evidence>
<proteinExistence type="inferred from homology"/>
<evidence type="ECO:0000313" key="6">
    <source>
        <dbReference type="Proteomes" id="UP000194137"/>
    </source>
</evidence>
<dbReference type="PANTHER" id="PTHR11851">
    <property type="entry name" value="METALLOPROTEASE"/>
    <property type="match status" value="1"/>
</dbReference>
<organism evidence="5 6">
    <name type="scientific">Pseudorhodoplanes sinuspersici</name>
    <dbReference type="NCBI Taxonomy" id="1235591"/>
    <lineage>
        <taxon>Bacteria</taxon>
        <taxon>Pseudomonadati</taxon>
        <taxon>Pseudomonadota</taxon>
        <taxon>Alphaproteobacteria</taxon>
        <taxon>Hyphomicrobiales</taxon>
        <taxon>Pseudorhodoplanes</taxon>
    </lineage>
</organism>
<keyword evidence="3" id="KW-0482">Metalloprotease</keyword>
<reference evidence="5 6" key="1">
    <citation type="submission" date="2017-05" db="EMBL/GenBank/DDBJ databases">
        <title>Full genome sequence of Pseudorhodoplanes sinuspersici.</title>
        <authorList>
            <person name="Dastgheib S.M.M."/>
            <person name="Shavandi M."/>
            <person name="Tirandaz H."/>
        </authorList>
    </citation>
    <scope>NUCLEOTIDE SEQUENCE [LARGE SCALE GENOMIC DNA]</scope>
    <source>
        <strain evidence="5 6">RIPI110</strain>
    </source>
</reference>
<keyword evidence="3" id="KW-0645">Protease</keyword>
<dbReference type="InterPro" id="IPR007863">
    <property type="entry name" value="Peptidase_M16_C"/>
</dbReference>
<dbReference type="AlphaFoldDB" id="A0A1W6ZMH3"/>
<evidence type="ECO:0000256" key="3">
    <source>
        <dbReference type="ARBA" id="ARBA00023049"/>
    </source>
</evidence>
<evidence type="ECO:0000256" key="2">
    <source>
        <dbReference type="ARBA" id="ARBA00007261"/>
    </source>
</evidence>
<dbReference type="InterPro" id="IPR011765">
    <property type="entry name" value="Pept_M16_N"/>
</dbReference>
<comment type="similarity">
    <text evidence="2 4">Belongs to the peptidase M16 family.</text>
</comment>
<keyword evidence="6" id="KW-1185">Reference proteome</keyword>
<dbReference type="RefSeq" id="WP_086087019.1">
    <property type="nucleotide sequence ID" value="NZ_CP021112.1"/>
</dbReference>
<dbReference type="Pfam" id="PF05193">
    <property type="entry name" value="Peptidase_M16_C"/>
    <property type="match status" value="1"/>
</dbReference>
<accession>A0A1W6ZMH3</accession>
<sequence>MSVEVTRLPSGLTVVTDAMPHLETASLGVWVGAGSRDEMADEHGIAHLLEHMAFKGTKRRNARQIAEEIEAVGGDLNAATSVETTTYYARVLKPDVPLALDVLSDILANPAFDPEELSREHNVIMQEIGAAEDTPDDIVFDHLQRVAFPGQPIGRPILGTRDSVKSINASRLRQYLARNYRGPDMVVAASGSVTHELIVDEAERLFGSFKSDAAPAPEAARFVGGQYIERQDLEQAHLALALEGLPQRDPLLFSLQVFSNIMGGGMSSRLFQEVREIRGLCYTISSFHMAYSDTGFFGIYAGTDDNDAPELMQVVIDQLERAVSTITDEEVARAKAQMKAGLLMALESSSARAEQLARQIMIYGRPLPLSEIVAKIEAVTVESTQAAGRALLARSRPAVAGLGPGRGLERAALLVENFARAAA</sequence>
<evidence type="ECO:0000313" key="5">
    <source>
        <dbReference type="EMBL" id="ARP98596.1"/>
    </source>
</evidence>
<protein>
    <submittedName>
        <fullName evidence="5">Peptidase M16</fullName>
    </submittedName>
</protein>
<dbReference type="EMBL" id="CP021112">
    <property type="protein sequence ID" value="ARP98596.1"/>
    <property type="molecule type" value="Genomic_DNA"/>
</dbReference>
<dbReference type="Proteomes" id="UP000194137">
    <property type="component" value="Chromosome"/>
</dbReference>
<dbReference type="STRING" id="1235591.CAK95_05505"/>
<keyword evidence="3" id="KW-0378">Hydrolase</keyword>